<dbReference type="SUPFAM" id="SSF74653">
    <property type="entry name" value="TolA/TonB C-terminal domain"/>
    <property type="match status" value="1"/>
</dbReference>
<name>A0ABS1KND7_9BACT</name>
<feature type="chain" id="PRO_5047525616" evidence="1">
    <location>
        <begin position="21"/>
        <end position="282"/>
    </location>
</feature>
<dbReference type="Gene3D" id="3.30.1150.10">
    <property type="match status" value="1"/>
</dbReference>
<keyword evidence="4" id="KW-1185">Reference proteome</keyword>
<sequence>MKKINTLLVLLFITTLHSVAQESQYFTMYFQGRSKAKTDYERRYVTSGNQVSTEDYKKNKLTLSGAITGTTDATEADLFVSYIRSMGYVQRYRESFKTLEAKYRYYYEAGGPSLEVVFFQNKIRFTQAWSVDGKEQLTNGTGIRKSQPEPGDPDSYYEEYKDSVRITSYCVRHTKGDTLYQQVDTPASPKEGIQAFGQHVVKVVKYPTLARFVGKEGKVFIYFVVDENGKLTEFSPKTNEGFGFETKVVRKLEEFPNWNPAVYKGRPVKSAFVLPINYKLTN</sequence>
<accession>A0ABS1KND7</accession>
<dbReference type="PROSITE" id="PS52015">
    <property type="entry name" value="TONB_CTD"/>
    <property type="match status" value="1"/>
</dbReference>
<dbReference type="Pfam" id="PF03544">
    <property type="entry name" value="TonB_C"/>
    <property type="match status" value="1"/>
</dbReference>
<evidence type="ECO:0000313" key="3">
    <source>
        <dbReference type="EMBL" id="MBL0740757.1"/>
    </source>
</evidence>
<dbReference type="RefSeq" id="WP_202008140.1">
    <property type="nucleotide sequence ID" value="NZ_JAERRB010000002.1"/>
</dbReference>
<comment type="caution">
    <text evidence="3">The sequence shown here is derived from an EMBL/GenBank/DDBJ whole genome shotgun (WGS) entry which is preliminary data.</text>
</comment>
<feature type="signal peptide" evidence="1">
    <location>
        <begin position="1"/>
        <end position="20"/>
    </location>
</feature>
<dbReference type="PANTHER" id="PTHR33446:SF2">
    <property type="entry name" value="PROTEIN TONB"/>
    <property type="match status" value="1"/>
</dbReference>
<keyword evidence="1" id="KW-0732">Signal</keyword>
<organism evidence="3 4">
    <name type="scientific">Chryseolinea lacunae</name>
    <dbReference type="NCBI Taxonomy" id="2801331"/>
    <lineage>
        <taxon>Bacteria</taxon>
        <taxon>Pseudomonadati</taxon>
        <taxon>Bacteroidota</taxon>
        <taxon>Cytophagia</taxon>
        <taxon>Cytophagales</taxon>
        <taxon>Fulvivirgaceae</taxon>
        <taxon>Chryseolinea</taxon>
    </lineage>
</organism>
<dbReference type="InterPro" id="IPR051045">
    <property type="entry name" value="TonB-dependent_transducer"/>
</dbReference>
<dbReference type="EMBL" id="JAERRB010000002">
    <property type="protein sequence ID" value="MBL0740757.1"/>
    <property type="molecule type" value="Genomic_DNA"/>
</dbReference>
<dbReference type="PANTHER" id="PTHR33446">
    <property type="entry name" value="PROTEIN TONB-RELATED"/>
    <property type="match status" value="1"/>
</dbReference>
<evidence type="ECO:0000256" key="1">
    <source>
        <dbReference type="SAM" id="SignalP"/>
    </source>
</evidence>
<dbReference type="InterPro" id="IPR037682">
    <property type="entry name" value="TonB_C"/>
</dbReference>
<reference evidence="3 4" key="1">
    <citation type="submission" date="2021-01" db="EMBL/GenBank/DDBJ databases">
        <title>Chryseolinea sp. Jin1 Genome sequencing and assembly.</title>
        <authorList>
            <person name="Kim I."/>
        </authorList>
    </citation>
    <scope>NUCLEOTIDE SEQUENCE [LARGE SCALE GENOMIC DNA]</scope>
    <source>
        <strain evidence="3 4">Jin1</strain>
    </source>
</reference>
<feature type="domain" description="TonB C-terminal" evidence="2">
    <location>
        <begin position="191"/>
        <end position="282"/>
    </location>
</feature>
<protein>
    <submittedName>
        <fullName evidence="3">Energy transducer TonB</fullName>
    </submittedName>
</protein>
<proteinExistence type="predicted"/>
<evidence type="ECO:0000259" key="2">
    <source>
        <dbReference type="PROSITE" id="PS52015"/>
    </source>
</evidence>
<dbReference type="Proteomes" id="UP000613030">
    <property type="component" value="Unassembled WGS sequence"/>
</dbReference>
<gene>
    <name evidence="3" type="ORF">JI741_05980</name>
</gene>
<evidence type="ECO:0000313" key="4">
    <source>
        <dbReference type="Proteomes" id="UP000613030"/>
    </source>
</evidence>